<reference evidence="3" key="1">
    <citation type="journal article" date="2019" name="Int. J. Syst. Evol. Microbiol.">
        <title>The Global Catalogue of Microorganisms (GCM) 10K type strain sequencing project: providing services to taxonomists for standard genome sequencing and annotation.</title>
        <authorList>
            <consortium name="The Broad Institute Genomics Platform"/>
            <consortium name="The Broad Institute Genome Sequencing Center for Infectious Disease"/>
            <person name="Wu L."/>
            <person name="Ma J."/>
        </authorList>
    </citation>
    <scope>NUCLEOTIDE SEQUENCE [LARGE SCALE GENOMIC DNA]</scope>
    <source>
        <strain evidence="3">CCUG 60524</strain>
    </source>
</reference>
<dbReference type="Pfam" id="PF06082">
    <property type="entry name" value="YjbH"/>
    <property type="match status" value="1"/>
</dbReference>
<name>A0ABW3IWC9_9RHOB</name>
<dbReference type="InterPro" id="IPR010344">
    <property type="entry name" value="YbjH"/>
</dbReference>
<dbReference type="RefSeq" id="WP_386077565.1">
    <property type="nucleotide sequence ID" value="NZ_JBHTJT010000050.1"/>
</dbReference>
<evidence type="ECO:0000313" key="3">
    <source>
        <dbReference type="Proteomes" id="UP001597108"/>
    </source>
</evidence>
<keyword evidence="3" id="KW-1185">Reference proteome</keyword>
<proteinExistence type="predicted"/>
<protein>
    <submittedName>
        <fullName evidence="2">YjbH domain-containing protein</fullName>
    </submittedName>
</protein>
<organism evidence="2 3">
    <name type="scientific">Tropicimonas aquimaris</name>
    <dbReference type="NCBI Taxonomy" id="914152"/>
    <lineage>
        <taxon>Bacteria</taxon>
        <taxon>Pseudomonadati</taxon>
        <taxon>Pseudomonadota</taxon>
        <taxon>Alphaproteobacteria</taxon>
        <taxon>Rhodobacterales</taxon>
        <taxon>Roseobacteraceae</taxon>
        <taxon>Tropicimonas</taxon>
    </lineage>
</organism>
<comment type="caution">
    <text evidence="2">The sequence shown here is derived from an EMBL/GenBank/DDBJ whole genome shotgun (WGS) entry which is preliminary data.</text>
</comment>
<dbReference type="EMBL" id="JBHTJT010000050">
    <property type="protein sequence ID" value="MFD0982109.1"/>
    <property type="molecule type" value="Genomic_DNA"/>
</dbReference>
<dbReference type="Proteomes" id="UP001597108">
    <property type="component" value="Unassembled WGS sequence"/>
</dbReference>
<feature type="region of interest" description="Disordered" evidence="1">
    <location>
        <begin position="262"/>
        <end position="291"/>
    </location>
</feature>
<accession>A0ABW3IWC9</accession>
<sequence>MATRAVATAIAIYGTAHPLGGIAEPMVTDSYNLYGVPGLIEMPTAENADDGEFSGSFSRSGDQTRTALTFQFSPRLSGTFRYTKIPDYGGGTDYYDRNFDLRFQFLDETKYLPSVAVGFQDIVGTSLYSAEYLVATKSIGEQLRFTAGLGWGRLGSYGSFAEFGDRDFVVREEGGEFNIEQWFSGPVAPFGGVAWSPTDKLTFKAEYSSDAYEVETRRGLVDYDSPWNFGAEYRFNEGVSVSVASLYGSEIGAQVNFTLNPKRPLLGPGNETGPLPVRPRPSRSEDPAAWGQEWTTDPADLAGLEGGIDKALANEGIKLRAISLEGTRADVRIENNRYYAEAQAIGRTARILTRALPPSVEILTVTPVRDGVPASQISFRRSDLERLENASSDAILSEAVYSEEMVGLPDGMEFVDPTYPETNWFLGTYLGFGLFDPDEPIRGDFGIRVGGSVTLMPGVVASGSVKYRVIGNTEEASAKQRSENVPVVRTDFREYARATDVFIDTLQLAYFGRPAPELYSRVTAGVLERMYTGVSTELMWKPLDGPLAIGGEVNYVVKRDYDGGFGLQDYDVVTGHASAYYDFANGYNVQLDAGRYLAGDYGGTLTLERRFDNGWRFGAYATMTDVSAEDFGDGSFDKGLYMQVPLGWATGQPSKSIHSFSISPFTSDGGQRVRVDDRLYERVRRYHKPDIEGSGGRFWR</sequence>
<dbReference type="SUPFAM" id="SSF56935">
    <property type="entry name" value="Porins"/>
    <property type="match status" value="1"/>
</dbReference>
<evidence type="ECO:0000313" key="2">
    <source>
        <dbReference type="EMBL" id="MFD0982109.1"/>
    </source>
</evidence>
<gene>
    <name evidence="2" type="ORF">ACFQ2S_20950</name>
</gene>
<evidence type="ECO:0000256" key="1">
    <source>
        <dbReference type="SAM" id="MobiDB-lite"/>
    </source>
</evidence>